<proteinExistence type="predicted"/>
<comment type="caution">
    <text evidence="2">The sequence shown here is derived from an EMBL/GenBank/DDBJ whole genome shotgun (WGS) entry which is preliminary data.</text>
</comment>
<name>A0ABQ3JM23_9DEIO</name>
<accession>A0ABQ3JM23</accession>
<keyword evidence="3" id="KW-1185">Reference proteome</keyword>
<dbReference type="EMBL" id="BNAJ01000001">
    <property type="protein sequence ID" value="GHF30262.1"/>
    <property type="molecule type" value="Genomic_DNA"/>
</dbReference>
<evidence type="ECO:0000313" key="2">
    <source>
        <dbReference type="EMBL" id="GHF30262.1"/>
    </source>
</evidence>
<gene>
    <name evidence="2" type="ORF">GCM10017781_02970</name>
</gene>
<evidence type="ECO:0000313" key="3">
    <source>
        <dbReference type="Proteomes" id="UP000619376"/>
    </source>
</evidence>
<sequence length="54" mass="5409">MQADEQTAQVEGGALGRSGPGGAGEAVVVGFLAELFGTELGEVQREGGIHGVLR</sequence>
<feature type="region of interest" description="Disordered" evidence="1">
    <location>
        <begin position="1"/>
        <end position="21"/>
    </location>
</feature>
<reference evidence="3" key="1">
    <citation type="journal article" date="2019" name="Int. J. Syst. Evol. Microbiol.">
        <title>The Global Catalogue of Microorganisms (GCM) 10K type strain sequencing project: providing services to taxonomists for standard genome sequencing and annotation.</title>
        <authorList>
            <consortium name="The Broad Institute Genomics Platform"/>
            <consortium name="The Broad Institute Genome Sequencing Center for Infectious Disease"/>
            <person name="Wu L."/>
            <person name="Ma J."/>
        </authorList>
    </citation>
    <scope>NUCLEOTIDE SEQUENCE [LARGE SCALE GENOMIC DNA]</scope>
    <source>
        <strain evidence="3">CGMCC 1.18437</strain>
    </source>
</reference>
<evidence type="ECO:0000256" key="1">
    <source>
        <dbReference type="SAM" id="MobiDB-lite"/>
    </source>
</evidence>
<dbReference type="Proteomes" id="UP000619376">
    <property type="component" value="Unassembled WGS sequence"/>
</dbReference>
<organism evidence="2 3">
    <name type="scientific">Deinococcus metalli</name>
    <dbReference type="NCBI Taxonomy" id="1141878"/>
    <lineage>
        <taxon>Bacteria</taxon>
        <taxon>Thermotogati</taxon>
        <taxon>Deinococcota</taxon>
        <taxon>Deinococci</taxon>
        <taxon>Deinococcales</taxon>
        <taxon>Deinococcaceae</taxon>
        <taxon>Deinococcus</taxon>
    </lineage>
</organism>
<protein>
    <submittedName>
        <fullName evidence="2">Uncharacterized protein</fullName>
    </submittedName>
</protein>